<reference evidence="2 3" key="2">
    <citation type="submission" date="2017-04" db="EMBL/GenBank/DDBJ databases">
        <title>CpG methylation of centromeres and impact of large insertions on vertebrate speciation.</title>
        <authorList>
            <person name="Ichikawa K."/>
            <person name="Yoshimura J."/>
            <person name="Morishita S."/>
        </authorList>
    </citation>
    <scope>NUCLEOTIDE SEQUENCE</scope>
    <source>
        <strain evidence="2 3">HNI</strain>
    </source>
</reference>
<protein>
    <submittedName>
        <fullName evidence="2">Uncharacterized protein</fullName>
    </submittedName>
</protein>
<reference evidence="2" key="4">
    <citation type="submission" date="2025-09" db="UniProtKB">
        <authorList>
            <consortium name="Ensembl"/>
        </authorList>
    </citation>
    <scope>IDENTIFICATION</scope>
    <source>
        <strain evidence="2">HNI</strain>
    </source>
</reference>
<accession>A0A3P9K4D8</accession>
<dbReference type="Proteomes" id="UP000265180">
    <property type="component" value="Chromosome 13"/>
</dbReference>
<dbReference type="AlphaFoldDB" id="A0A3P9K4D8"/>
<organism evidence="2 3">
    <name type="scientific">Oryzias latipes</name>
    <name type="common">Japanese rice fish</name>
    <name type="synonym">Japanese killifish</name>
    <dbReference type="NCBI Taxonomy" id="8090"/>
    <lineage>
        <taxon>Eukaryota</taxon>
        <taxon>Metazoa</taxon>
        <taxon>Chordata</taxon>
        <taxon>Craniata</taxon>
        <taxon>Vertebrata</taxon>
        <taxon>Euteleostomi</taxon>
        <taxon>Actinopterygii</taxon>
        <taxon>Neopterygii</taxon>
        <taxon>Teleostei</taxon>
        <taxon>Neoteleostei</taxon>
        <taxon>Acanthomorphata</taxon>
        <taxon>Ovalentaria</taxon>
        <taxon>Atherinomorphae</taxon>
        <taxon>Beloniformes</taxon>
        <taxon>Adrianichthyidae</taxon>
        <taxon>Oryziinae</taxon>
        <taxon>Oryzias</taxon>
    </lineage>
</organism>
<proteinExistence type="predicted"/>
<evidence type="ECO:0000313" key="2">
    <source>
        <dbReference type="Ensembl" id="ENSORLP00020003286.1"/>
    </source>
</evidence>
<sequence length="150" mass="16172">MAKSSNRIRMPDSFRVIQPTLSKNTWMGSLQQYSAEPPPLEPVRLDAQHCWLSPHWTSPQLRAASQADTKHADTKVRVVLPPPINPGRCMTGSRKGGNAESRSSGSPALSPDVQRSRAATGSAGGPQVPHDEDEPTVCGAGVEQLRGLER</sequence>
<name>A0A3P9K4D8_ORYLA</name>
<dbReference type="Ensembl" id="ENSORLT00020009859.1">
    <property type="protein sequence ID" value="ENSORLP00020003286.1"/>
    <property type="gene ID" value="ENSORLG00020004077.1"/>
</dbReference>
<reference key="1">
    <citation type="journal article" date="2007" name="Nature">
        <title>The medaka draft genome and insights into vertebrate genome evolution.</title>
        <authorList>
            <person name="Kasahara M."/>
            <person name="Naruse K."/>
            <person name="Sasaki S."/>
            <person name="Nakatani Y."/>
            <person name="Qu W."/>
            <person name="Ahsan B."/>
            <person name="Yamada T."/>
            <person name="Nagayasu Y."/>
            <person name="Doi K."/>
            <person name="Kasai Y."/>
            <person name="Jindo T."/>
            <person name="Kobayashi D."/>
            <person name="Shimada A."/>
            <person name="Toyoda A."/>
            <person name="Kuroki Y."/>
            <person name="Fujiyama A."/>
            <person name="Sasaki T."/>
            <person name="Shimizu A."/>
            <person name="Asakawa S."/>
            <person name="Shimizu N."/>
            <person name="Hashimoto S."/>
            <person name="Yang J."/>
            <person name="Lee Y."/>
            <person name="Matsushima K."/>
            <person name="Sugano S."/>
            <person name="Sakaizumi M."/>
            <person name="Narita T."/>
            <person name="Ohishi K."/>
            <person name="Haga S."/>
            <person name="Ohta F."/>
            <person name="Nomoto H."/>
            <person name="Nogata K."/>
            <person name="Morishita T."/>
            <person name="Endo T."/>
            <person name="Shin-I T."/>
            <person name="Takeda H."/>
            <person name="Morishita S."/>
            <person name="Kohara Y."/>
        </authorList>
    </citation>
    <scope>NUCLEOTIDE SEQUENCE [LARGE SCALE GENOMIC DNA]</scope>
    <source>
        <strain>Hd-rR</strain>
    </source>
</reference>
<evidence type="ECO:0000313" key="3">
    <source>
        <dbReference type="Proteomes" id="UP000265180"/>
    </source>
</evidence>
<feature type="region of interest" description="Disordered" evidence="1">
    <location>
        <begin position="79"/>
        <end position="150"/>
    </location>
</feature>
<evidence type="ECO:0000256" key="1">
    <source>
        <dbReference type="SAM" id="MobiDB-lite"/>
    </source>
</evidence>
<reference evidence="2" key="3">
    <citation type="submission" date="2025-08" db="UniProtKB">
        <authorList>
            <consortium name="Ensembl"/>
        </authorList>
    </citation>
    <scope>IDENTIFICATION</scope>
    <source>
        <strain evidence="2">HNI</strain>
    </source>
</reference>